<organism evidence="5 6">
    <name type="scientific">Nonomuraea typhae</name>
    <dbReference type="NCBI Taxonomy" id="2603600"/>
    <lineage>
        <taxon>Bacteria</taxon>
        <taxon>Bacillati</taxon>
        <taxon>Actinomycetota</taxon>
        <taxon>Actinomycetes</taxon>
        <taxon>Streptosporangiales</taxon>
        <taxon>Streptosporangiaceae</taxon>
        <taxon>Nonomuraea</taxon>
    </lineage>
</organism>
<keyword evidence="5" id="KW-0723">Serine/threonine-protein kinase</keyword>
<dbReference type="Gene3D" id="1.10.510.10">
    <property type="entry name" value="Transferase(Phosphotransferase) domain 1"/>
    <property type="match status" value="1"/>
</dbReference>
<dbReference type="InterPro" id="IPR000719">
    <property type="entry name" value="Prot_kinase_dom"/>
</dbReference>
<feature type="repeat" description="WD" evidence="3">
    <location>
        <begin position="383"/>
        <end position="426"/>
    </location>
</feature>
<feature type="repeat" description="WD" evidence="3">
    <location>
        <begin position="561"/>
        <end position="604"/>
    </location>
</feature>
<feature type="domain" description="Protein kinase" evidence="4">
    <location>
        <begin position="16"/>
        <end position="270"/>
    </location>
</feature>
<dbReference type="InterPro" id="IPR019775">
    <property type="entry name" value="WD40_repeat_CS"/>
</dbReference>
<keyword evidence="5" id="KW-0418">Kinase</keyword>
<keyword evidence="2" id="KW-0677">Repeat</keyword>
<protein>
    <submittedName>
        <fullName evidence="5">WD40 repeat domain-containing serine/threonine protein kinase</fullName>
    </submittedName>
</protein>
<feature type="repeat" description="WD" evidence="3">
    <location>
        <begin position="516"/>
        <end position="559"/>
    </location>
</feature>
<sequence>MARPNSGEELGRISGYRLTGLLGQGGQGTVYLAEDASGDEVAVKVLSDRMSDDAEERRRFFRQVDLARRVAPFCTARVLDMGMHDDRPYIVSEYVRGESLDRVVRQDGPRTGGGLERLAVATATALAAIHRAGVVHRDFKPANVILGPEGPVVIDFGISRVLDHVPTQSGAFGTPGYVAPEQLSSDQAGPAADVFSWAATMVFAATGRRPFGGASVPSVIHALLYEEPDLTGVPEPLRSLAATCLDKRPERRLTAEELVRALTGGGTRTLEVAEPPVTSPPRIPRRAILAVGVALAVGAAVAVWPRGETGGGPVAVRTGSATGPTAGAGFGAEIGRPLGAHTNDVRAAAIGVLNGDPVALTGSDDESARVWNLRTSQPIGGPLTGHTEWVRGVALDQLDGVPIALTASDDDTARVWDLAKGGSRTLRGHAGDVKAIATGRIAGRHVAVTASADRTVRVWDLRTGKAVGQPLTGHSGAVWAVAVSQVDGEPIAVTAGDDATVRLWELSTGKIIGEPMTGHTGWVRSVAMGTLEGRPVAVTGGADSTVRVWDLTTREQLGAPMTGHTGAVWSVAITNLNGRAVAVSGGEDKTARMWDLTTRKAVGAPFTKHSDAIWSVALGLLDGRPVAVSGSRDQTARVWSLEP</sequence>
<feature type="repeat" description="WD" evidence="3">
    <location>
        <begin position="606"/>
        <end position="643"/>
    </location>
</feature>
<feature type="repeat" description="WD" evidence="3">
    <location>
        <begin position="426"/>
        <end position="469"/>
    </location>
</feature>
<gene>
    <name evidence="5" type="ORF">ACIBG2_17525</name>
</gene>
<evidence type="ECO:0000256" key="2">
    <source>
        <dbReference type="ARBA" id="ARBA00022737"/>
    </source>
</evidence>
<dbReference type="InterPro" id="IPR008271">
    <property type="entry name" value="Ser/Thr_kinase_AS"/>
</dbReference>
<feature type="repeat" description="WD" evidence="3">
    <location>
        <begin position="471"/>
        <end position="514"/>
    </location>
</feature>
<feature type="repeat" description="WD" evidence="3">
    <location>
        <begin position="338"/>
        <end position="381"/>
    </location>
</feature>
<keyword evidence="1 3" id="KW-0853">WD repeat</keyword>
<dbReference type="Pfam" id="PF00400">
    <property type="entry name" value="WD40"/>
    <property type="match status" value="6"/>
</dbReference>
<dbReference type="Gene3D" id="2.130.10.10">
    <property type="entry name" value="YVTN repeat-like/Quinoprotein amine dehydrogenase"/>
    <property type="match status" value="2"/>
</dbReference>
<reference evidence="5 6" key="1">
    <citation type="submission" date="2024-10" db="EMBL/GenBank/DDBJ databases">
        <title>The Natural Products Discovery Center: Release of the First 8490 Sequenced Strains for Exploring Actinobacteria Biosynthetic Diversity.</title>
        <authorList>
            <person name="Kalkreuter E."/>
            <person name="Kautsar S.A."/>
            <person name="Yang D."/>
            <person name="Bader C.D."/>
            <person name="Teijaro C.N."/>
            <person name="Fluegel L."/>
            <person name="Davis C.M."/>
            <person name="Simpson J.R."/>
            <person name="Lauterbach L."/>
            <person name="Steele A.D."/>
            <person name="Gui C."/>
            <person name="Meng S."/>
            <person name="Li G."/>
            <person name="Viehrig K."/>
            <person name="Ye F."/>
            <person name="Su P."/>
            <person name="Kiefer A.F."/>
            <person name="Nichols A."/>
            <person name="Cepeda A.J."/>
            <person name="Yan W."/>
            <person name="Fan B."/>
            <person name="Jiang Y."/>
            <person name="Adhikari A."/>
            <person name="Zheng C.-J."/>
            <person name="Schuster L."/>
            <person name="Cowan T.M."/>
            <person name="Smanski M.J."/>
            <person name="Chevrette M.G."/>
            <person name="De Carvalho L.P.S."/>
            <person name="Shen B."/>
        </authorList>
    </citation>
    <scope>NUCLEOTIDE SEQUENCE [LARGE SCALE GENOMIC DNA]</scope>
    <source>
        <strain evidence="5 6">NPDC050545</strain>
    </source>
</reference>
<name>A0ABW7YUC7_9ACTN</name>
<dbReference type="InterPro" id="IPR001680">
    <property type="entry name" value="WD40_rpt"/>
</dbReference>
<dbReference type="SUPFAM" id="SSF56112">
    <property type="entry name" value="Protein kinase-like (PK-like)"/>
    <property type="match status" value="1"/>
</dbReference>
<dbReference type="CDD" id="cd14014">
    <property type="entry name" value="STKc_PknB_like"/>
    <property type="match status" value="1"/>
</dbReference>
<evidence type="ECO:0000313" key="5">
    <source>
        <dbReference type="EMBL" id="MFI6499190.1"/>
    </source>
</evidence>
<dbReference type="InterPro" id="IPR015943">
    <property type="entry name" value="WD40/YVTN_repeat-like_dom_sf"/>
</dbReference>
<dbReference type="PROSITE" id="PS00108">
    <property type="entry name" value="PROTEIN_KINASE_ST"/>
    <property type="match status" value="1"/>
</dbReference>
<dbReference type="InterPro" id="IPR020472">
    <property type="entry name" value="WD40_PAC1"/>
</dbReference>
<dbReference type="PANTHER" id="PTHR22847:SF637">
    <property type="entry name" value="WD REPEAT DOMAIN 5B"/>
    <property type="match status" value="1"/>
</dbReference>
<dbReference type="InterPro" id="IPR036322">
    <property type="entry name" value="WD40_repeat_dom_sf"/>
</dbReference>
<dbReference type="EMBL" id="JBITGY010000004">
    <property type="protein sequence ID" value="MFI6499190.1"/>
    <property type="molecule type" value="Genomic_DNA"/>
</dbReference>
<dbReference type="PRINTS" id="PR00320">
    <property type="entry name" value="GPROTEINBRPT"/>
</dbReference>
<dbReference type="Pfam" id="PF00069">
    <property type="entry name" value="Pkinase"/>
    <property type="match status" value="1"/>
</dbReference>
<dbReference type="PROSITE" id="PS50011">
    <property type="entry name" value="PROTEIN_KINASE_DOM"/>
    <property type="match status" value="1"/>
</dbReference>
<accession>A0ABW7YUC7</accession>
<comment type="caution">
    <text evidence="5">The sequence shown here is derived from an EMBL/GenBank/DDBJ whole genome shotgun (WGS) entry which is preliminary data.</text>
</comment>
<dbReference type="CDD" id="cd00200">
    <property type="entry name" value="WD40"/>
    <property type="match status" value="1"/>
</dbReference>
<dbReference type="Gene3D" id="3.30.200.20">
    <property type="entry name" value="Phosphorylase Kinase, domain 1"/>
    <property type="match status" value="1"/>
</dbReference>
<dbReference type="PROSITE" id="PS50294">
    <property type="entry name" value="WD_REPEATS_REGION"/>
    <property type="match status" value="5"/>
</dbReference>
<dbReference type="PANTHER" id="PTHR22847">
    <property type="entry name" value="WD40 REPEAT PROTEIN"/>
    <property type="match status" value="1"/>
</dbReference>
<dbReference type="PROSITE" id="PS50082">
    <property type="entry name" value="WD_REPEATS_2"/>
    <property type="match status" value="7"/>
</dbReference>
<evidence type="ECO:0000259" key="4">
    <source>
        <dbReference type="PROSITE" id="PS50011"/>
    </source>
</evidence>
<keyword evidence="5" id="KW-0808">Transferase</keyword>
<evidence type="ECO:0000256" key="1">
    <source>
        <dbReference type="ARBA" id="ARBA00022574"/>
    </source>
</evidence>
<dbReference type="GO" id="GO:0004674">
    <property type="term" value="F:protein serine/threonine kinase activity"/>
    <property type="evidence" value="ECO:0007669"/>
    <property type="project" value="UniProtKB-KW"/>
</dbReference>
<dbReference type="PROSITE" id="PS00678">
    <property type="entry name" value="WD_REPEATS_1"/>
    <property type="match status" value="6"/>
</dbReference>
<evidence type="ECO:0000313" key="6">
    <source>
        <dbReference type="Proteomes" id="UP001612741"/>
    </source>
</evidence>
<dbReference type="SMART" id="SM00320">
    <property type="entry name" value="WD40"/>
    <property type="match status" value="7"/>
</dbReference>
<dbReference type="RefSeq" id="WP_397082405.1">
    <property type="nucleotide sequence ID" value="NZ_JBITGY010000004.1"/>
</dbReference>
<dbReference type="SUPFAM" id="SSF50978">
    <property type="entry name" value="WD40 repeat-like"/>
    <property type="match status" value="1"/>
</dbReference>
<dbReference type="InterPro" id="IPR011009">
    <property type="entry name" value="Kinase-like_dom_sf"/>
</dbReference>
<proteinExistence type="predicted"/>
<evidence type="ECO:0000256" key="3">
    <source>
        <dbReference type="PROSITE-ProRule" id="PRU00221"/>
    </source>
</evidence>
<keyword evidence="6" id="KW-1185">Reference proteome</keyword>
<dbReference type="Proteomes" id="UP001612741">
    <property type="component" value="Unassembled WGS sequence"/>
</dbReference>